<dbReference type="InterPro" id="IPR018253">
    <property type="entry name" value="DnaJ_domain_CS"/>
</dbReference>
<dbReference type="PROSITE" id="PS00636">
    <property type="entry name" value="DNAJ_1"/>
    <property type="match status" value="1"/>
</dbReference>
<dbReference type="CDD" id="cd06257">
    <property type="entry name" value="DnaJ"/>
    <property type="match status" value="1"/>
</dbReference>
<accession>A0AA90KC06</accession>
<dbReference type="GO" id="GO:0042026">
    <property type="term" value="P:protein refolding"/>
    <property type="evidence" value="ECO:0007669"/>
    <property type="project" value="TreeGrafter"/>
</dbReference>
<organism evidence="2">
    <name type="scientific">Streptantibioticus silvisoli</name>
    <dbReference type="NCBI Taxonomy" id="2705255"/>
    <lineage>
        <taxon>Bacteria</taxon>
        <taxon>Bacillati</taxon>
        <taxon>Actinomycetota</taxon>
        <taxon>Actinomycetes</taxon>
        <taxon>Kitasatosporales</taxon>
        <taxon>Streptomycetaceae</taxon>
        <taxon>Streptantibioticus</taxon>
    </lineage>
</organism>
<dbReference type="CDD" id="cd10747">
    <property type="entry name" value="DnaJ_C"/>
    <property type="match status" value="1"/>
</dbReference>
<evidence type="ECO:0000259" key="1">
    <source>
        <dbReference type="PROSITE" id="PS50076"/>
    </source>
</evidence>
<dbReference type="InterPro" id="IPR002939">
    <property type="entry name" value="DnaJ_C"/>
</dbReference>
<dbReference type="Pfam" id="PF00226">
    <property type="entry name" value="DnaJ"/>
    <property type="match status" value="1"/>
</dbReference>
<proteinExistence type="predicted"/>
<gene>
    <name evidence="2" type="ORF">POF50_034340</name>
</gene>
<feature type="domain" description="J" evidence="1">
    <location>
        <begin position="4"/>
        <end position="68"/>
    </location>
</feature>
<dbReference type="InterPro" id="IPR008971">
    <property type="entry name" value="HSP40/DnaJ_pept-bd"/>
</dbReference>
<dbReference type="SUPFAM" id="SSF46565">
    <property type="entry name" value="Chaperone J-domain"/>
    <property type="match status" value="1"/>
</dbReference>
<dbReference type="GO" id="GO:0051082">
    <property type="term" value="F:unfolded protein binding"/>
    <property type="evidence" value="ECO:0007669"/>
    <property type="project" value="InterPro"/>
</dbReference>
<dbReference type="InterPro" id="IPR036869">
    <property type="entry name" value="J_dom_sf"/>
</dbReference>
<dbReference type="RefSeq" id="WP_271313117.1">
    <property type="nucleotide sequence ID" value="NZ_JABXJJ020000072.1"/>
</dbReference>
<reference evidence="2" key="1">
    <citation type="submission" date="2023-05" db="EMBL/GenBank/DDBJ databases">
        <title>Streptantibioticus silvisoli sp. nov., acidotolerant actinomycetes 1 from pine litter.</title>
        <authorList>
            <person name="Swiecimska M."/>
            <person name="Golinska P."/>
            <person name="Sangal V."/>
            <person name="Wachnowicz B."/>
            <person name="Goodfellow M."/>
        </authorList>
    </citation>
    <scope>NUCLEOTIDE SEQUENCE</scope>
    <source>
        <strain evidence="2">SL13</strain>
    </source>
</reference>
<name>A0AA90KC06_9ACTN</name>
<dbReference type="InterPro" id="IPR001623">
    <property type="entry name" value="DnaJ_domain"/>
</dbReference>
<dbReference type="Gene3D" id="1.10.287.110">
    <property type="entry name" value="DnaJ domain"/>
    <property type="match status" value="1"/>
</dbReference>
<dbReference type="PRINTS" id="PR00625">
    <property type="entry name" value="JDOMAIN"/>
</dbReference>
<comment type="caution">
    <text evidence="2">The sequence shown here is derived from an EMBL/GenBank/DDBJ whole genome shotgun (WGS) entry which is preliminary data.</text>
</comment>
<dbReference type="PANTHER" id="PTHR43096:SF10">
    <property type="entry name" value="CHAPERONE PROTEIN DNAJ A6, CHLOROPLASTIC"/>
    <property type="match status" value="1"/>
</dbReference>
<sequence>MADDHYEVLGVPRTADAAEIQQAFRTLARRYHPDVNRDPAAEERFKQINEAYSVLSDPDTRSRYDRFGPDFRQVPQDYDERVAAGQGFGGGAGAYRGSPFTGTAGAGRAGARTWTDTGFDASGVDFEDLFGGIFGGRAGGAGRGSPIPGADQEAELTLSVEEAYRGGRRKITLGGPEGERSYDVTVPAGVVDGQRIRLAGEGGRGRGPGSAGDLYLVVRIAPHPRYRLAGRDIHVDLPVAAWEAALGATVPVTGPGGTAKVHVPPGTSTGRRLRLRGEGMPAPKGSRGDLYAEIKVTVPPSPGPRERELFEELAAVSSFDPRNPR</sequence>
<dbReference type="PANTHER" id="PTHR43096">
    <property type="entry name" value="DNAJ HOMOLOG 1, MITOCHONDRIAL-RELATED"/>
    <property type="match status" value="1"/>
</dbReference>
<dbReference type="PROSITE" id="PS50076">
    <property type="entry name" value="DNAJ_2"/>
    <property type="match status" value="1"/>
</dbReference>
<dbReference type="Gene3D" id="2.60.260.20">
    <property type="entry name" value="Urease metallochaperone UreE, N-terminal domain"/>
    <property type="match status" value="2"/>
</dbReference>
<dbReference type="AlphaFoldDB" id="A0AA90KC06"/>
<dbReference type="EMBL" id="JABXJJ020000072">
    <property type="protein sequence ID" value="MDI5974368.1"/>
    <property type="molecule type" value="Genomic_DNA"/>
</dbReference>
<dbReference type="SUPFAM" id="SSF49493">
    <property type="entry name" value="HSP40/DnaJ peptide-binding domain"/>
    <property type="match status" value="2"/>
</dbReference>
<dbReference type="SMART" id="SM00271">
    <property type="entry name" value="DnaJ"/>
    <property type="match status" value="1"/>
</dbReference>
<dbReference type="GO" id="GO:0005737">
    <property type="term" value="C:cytoplasm"/>
    <property type="evidence" value="ECO:0007669"/>
    <property type="project" value="TreeGrafter"/>
</dbReference>
<protein>
    <submittedName>
        <fullName evidence="2">DnaJ C-terminal domain-containing protein</fullName>
    </submittedName>
</protein>
<dbReference type="FunFam" id="2.60.260.20:FF:000013">
    <property type="entry name" value="DnaJ subfamily B member 11"/>
    <property type="match status" value="1"/>
</dbReference>
<dbReference type="Pfam" id="PF01556">
    <property type="entry name" value="DnaJ_C"/>
    <property type="match status" value="1"/>
</dbReference>
<evidence type="ECO:0000313" key="2">
    <source>
        <dbReference type="EMBL" id="MDI5974368.1"/>
    </source>
</evidence>